<dbReference type="EMBL" id="CAMXCT030005024">
    <property type="protein sequence ID" value="CAL4798466.1"/>
    <property type="molecule type" value="Genomic_DNA"/>
</dbReference>
<evidence type="ECO:0000313" key="4">
    <source>
        <dbReference type="Proteomes" id="UP001152797"/>
    </source>
</evidence>
<evidence type="ECO:0000313" key="2">
    <source>
        <dbReference type="EMBL" id="CAI4011154.1"/>
    </source>
</evidence>
<evidence type="ECO:0000256" key="1">
    <source>
        <dbReference type="SAM" id="MobiDB-lite"/>
    </source>
</evidence>
<name>A0A9P1DIU4_9DINO</name>
<dbReference type="EMBL" id="CAMXCT020005024">
    <property type="protein sequence ID" value="CAL1164529.1"/>
    <property type="molecule type" value="Genomic_DNA"/>
</dbReference>
<reference evidence="2" key="1">
    <citation type="submission" date="2022-10" db="EMBL/GenBank/DDBJ databases">
        <authorList>
            <person name="Chen Y."/>
            <person name="Dougan E. K."/>
            <person name="Chan C."/>
            <person name="Rhodes N."/>
            <person name="Thang M."/>
        </authorList>
    </citation>
    <scope>NUCLEOTIDE SEQUENCE</scope>
</reference>
<organism evidence="2">
    <name type="scientific">Cladocopium goreaui</name>
    <dbReference type="NCBI Taxonomy" id="2562237"/>
    <lineage>
        <taxon>Eukaryota</taxon>
        <taxon>Sar</taxon>
        <taxon>Alveolata</taxon>
        <taxon>Dinophyceae</taxon>
        <taxon>Suessiales</taxon>
        <taxon>Symbiodiniaceae</taxon>
        <taxon>Cladocopium</taxon>
    </lineage>
</organism>
<feature type="region of interest" description="Disordered" evidence="1">
    <location>
        <begin position="1"/>
        <end position="23"/>
    </location>
</feature>
<evidence type="ECO:0000313" key="3">
    <source>
        <dbReference type="EMBL" id="CAL1164529.1"/>
    </source>
</evidence>
<protein>
    <submittedName>
        <fullName evidence="2">Uncharacterized protein</fullName>
    </submittedName>
</protein>
<dbReference type="EMBL" id="CAMXCT010005024">
    <property type="protein sequence ID" value="CAI4011154.1"/>
    <property type="molecule type" value="Genomic_DNA"/>
</dbReference>
<sequence length="124" mass="13709">MAQAPETSGSSTIPGDSDPDTATLSHVEALRELQDFVQSRQIPYLGQWTSPQTARDHPQLVMAAAVKLQPRYSRIALKKLGVQITSHDRDSSPWVDEGRCLIREVHAHAHDASRDLERPVSCEG</sequence>
<comment type="caution">
    <text evidence="2">The sequence shown here is derived from an EMBL/GenBank/DDBJ whole genome shotgun (WGS) entry which is preliminary data.</text>
</comment>
<reference evidence="3" key="2">
    <citation type="submission" date="2024-04" db="EMBL/GenBank/DDBJ databases">
        <authorList>
            <person name="Chen Y."/>
            <person name="Shah S."/>
            <person name="Dougan E. K."/>
            <person name="Thang M."/>
            <person name="Chan C."/>
        </authorList>
    </citation>
    <scope>NUCLEOTIDE SEQUENCE [LARGE SCALE GENOMIC DNA]</scope>
</reference>
<keyword evidence="4" id="KW-1185">Reference proteome</keyword>
<proteinExistence type="predicted"/>
<dbReference type="Proteomes" id="UP001152797">
    <property type="component" value="Unassembled WGS sequence"/>
</dbReference>
<accession>A0A9P1DIU4</accession>
<dbReference type="AlphaFoldDB" id="A0A9P1DIU4"/>
<gene>
    <name evidence="2" type="ORF">C1SCF055_LOCUS36344</name>
</gene>